<evidence type="ECO:0000313" key="5">
    <source>
        <dbReference type="EMBL" id="GAA2649336.1"/>
    </source>
</evidence>
<keyword evidence="6" id="KW-1185">Reference proteome</keyword>
<keyword evidence="3" id="KW-0804">Transcription</keyword>
<dbReference type="PANTHER" id="PTHR30154">
    <property type="entry name" value="LEUCINE-RESPONSIVE REGULATORY PROTEIN"/>
    <property type="match status" value="1"/>
</dbReference>
<dbReference type="SMART" id="SM00344">
    <property type="entry name" value="HTH_ASNC"/>
    <property type="match status" value="1"/>
</dbReference>
<dbReference type="PROSITE" id="PS00519">
    <property type="entry name" value="HTH_ASNC_1"/>
    <property type="match status" value="1"/>
</dbReference>
<evidence type="ECO:0000256" key="3">
    <source>
        <dbReference type="ARBA" id="ARBA00023163"/>
    </source>
</evidence>
<dbReference type="Gene3D" id="1.10.10.10">
    <property type="entry name" value="Winged helix-like DNA-binding domain superfamily/Winged helix DNA-binding domain"/>
    <property type="match status" value="1"/>
</dbReference>
<sequence length="222" mass="23697">MLNADFGAVTDLSVSGIGEPLPAPSRAPSADSMRVGGDRRGLPYGQACIQGDVELDRLDRDIIGALVEDARATYAEIGHRIGLSASAVKRRVDRLRETGAITGFSARISPQALGWTTEAYVELFCQGKTSPSAIGIAVAQHPEVVSACTITGEADALLHIRATDVRHVERVIERIAAEPFVVRTKSSIVLSRLVDDAQRIGAARRQDATDPREHAIPAAWPA</sequence>
<feature type="domain" description="HTH asnC-type" evidence="4">
    <location>
        <begin position="55"/>
        <end position="116"/>
    </location>
</feature>
<dbReference type="Proteomes" id="UP001501666">
    <property type="component" value="Unassembled WGS sequence"/>
</dbReference>
<dbReference type="InterPro" id="IPR036390">
    <property type="entry name" value="WH_DNA-bd_sf"/>
</dbReference>
<dbReference type="SUPFAM" id="SSF54909">
    <property type="entry name" value="Dimeric alpha+beta barrel"/>
    <property type="match status" value="1"/>
</dbReference>
<dbReference type="Pfam" id="PF13404">
    <property type="entry name" value="HTH_AsnC-type"/>
    <property type="match status" value="1"/>
</dbReference>
<evidence type="ECO:0000256" key="1">
    <source>
        <dbReference type="ARBA" id="ARBA00023015"/>
    </source>
</evidence>
<dbReference type="InterPro" id="IPR019888">
    <property type="entry name" value="Tscrpt_reg_AsnC-like"/>
</dbReference>
<dbReference type="InterPro" id="IPR000485">
    <property type="entry name" value="AsnC-type_HTH_dom"/>
</dbReference>
<dbReference type="InterPro" id="IPR011008">
    <property type="entry name" value="Dimeric_a/b-barrel"/>
</dbReference>
<dbReference type="SUPFAM" id="SSF46785">
    <property type="entry name" value="Winged helix' DNA-binding domain"/>
    <property type="match status" value="1"/>
</dbReference>
<dbReference type="EMBL" id="BAAATE010000003">
    <property type="protein sequence ID" value="GAA2649336.1"/>
    <property type="molecule type" value="Genomic_DNA"/>
</dbReference>
<dbReference type="Gene3D" id="3.30.70.920">
    <property type="match status" value="1"/>
</dbReference>
<name>A0ABN3RCS7_9ACTN</name>
<comment type="caution">
    <text evidence="5">The sequence shown here is derived from an EMBL/GenBank/DDBJ whole genome shotgun (WGS) entry which is preliminary data.</text>
</comment>
<evidence type="ECO:0000256" key="2">
    <source>
        <dbReference type="ARBA" id="ARBA00023125"/>
    </source>
</evidence>
<dbReference type="PANTHER" id="PTHR30154:SF45">
    <property type="entry name" value="TRANSCRIPTIONAL REGULATORY PROTEIN (PROBABLY ASNC-FAMILY)-RELATED"/>
    <property type="match status" value="1"/>
</dbReference>
<organism evidence="5 6">
    <name type="scientific">Nonomuraea recticatena</name>
    <dbReference type="NCBI Taxonomy" id="46178"/>
    <lineage>
        <taxon>Bacteria</taxon>
        <taxon>Bacillati</taxon>
        <taxon>Actinomycetota</taxon>
        <taxon>Actinomycetes</taxon>
        <taxon>Streptosporangiales</taxon>
        <taxon>Streptosporangiaceae</taxon>
        <taxon>Nonomuraea</taxon>
    </lineage>
</organism>
<protein>
    <recommendedName>
        <fullName evidence="4">HTH asnC-type domain-containing protein</fullName>
    </recommendedName>
</protein>
<gene>
    <name evidence="5" type="ORF">GCM10010412_014410</name>
</gene>
<keyword evidence="2" id="KW-0238">DNA-binding</keyword>
<dbReference type="InterPro" id="IPR036388">
    <property type="entry name" value="WH-like_DNA-bd_sf"/>
</dbReference>
<dbReference type="InterPro" id="IPR019887">
    <property type="entry name" value="Tscrpt_reg_AsnC/Lrp_C"/>
</dbReference>
<dbReference type="PROSITE" id="PS50956">
    <property type="entry name" value="HTH_ASNC_2"/>
    <property type="match status" value="1"/>
</dbReference>
<dbReference type="PRINTS" id="PR00033">
    <property type="entry name" value="HTHASNC"/>
</dbReference>
<keyword evidence="1" id="KW-0805">Transcription regulation</keyword>
<dbReference type="Pfam" id="PF01037">
    <property type="entry name" value="AsnC_trans_reg"/>
    <property type="match status" value="1"/>
</dbReference>
<evidence type="ECO:0000259" key="4">
    <source>
        <dbReference type="PROSITE" id="PS50956"/>
    </source>
</evidence>
<reference evidence="5 6" key="1">
    <citation type="journal article" date="2019" name="Int. J. Syst. Evol. Microbiol.">
        <title>The Global Catalogue of Microorganisms (GCM) 10K type strain sequencing project: providing services to taxonomists for standard genome sequencing and annotation.</title>
        <authorList>
            <consortium name="The Broad Institute Genomics Platform"/>
            <consortium name="The Broad Institute Genome Sequencing Center for Infectious Disease"/>
            <person name="Wu L."/>
            <person name="Ma J."/>
        </authorList>
    </citation>
    <scope>NUCLEOTIDE SEQUENCE [LARGE SCALE GENOMIC DNA]</scope>
    <source>
        <strain evidence="5 6">JCM 6835</strain>
    </source>
</reference>
<proteinExistence type="predicted"/>
<evidence type="ECO:0000313" key="6">
    <source>
        <dbReference type="Proteomes" id="UP001501666"/>
    </source>
</evidence>
<dbReference type="InterPro" id="IPR019885">
    <property type="entry name" value="Tscrpt_reg_HTH_AsnC-type_CS"/>
</dbReference>
<accession>A0ABN3RCS7</accession>